<protein>
    <submittedName>
        <fullName evidence="2">Uncharacterized protein</fullName>
    </submittedName>
</protein>
<dbReference type="AlphaFoldDB" id="A0AAD6TN79"/>
<comment type="caution">
    <text evidence="2">The sequence shown here is derived from an EMBL/GenBank/DDBJ whole genome shotgun (WGS) entry which is preliminary data.</text>
</comment>
<dbReference type="Proteomes" id="UP001218188">
    <property type="component" value="Unassembled WGS sequence"/>
</dbReference>
<accession>A0AAD6TN79</accession>
<keyword evidence="3" id="KW-1185">Reference proteome</keyword>
<feature type="region of interest" description="Disordered" evidence="1">
    <location>
        <begin position="53"/>
        <end position="73"/>
    </location>
</feature>
<gene>
    <name evidence="2" type="ORF">C8F04DRAFT_1172426</name>
</gene>
<evidence type="ECO:0000256" key="1">
    <source>
        <dbReference type="SAM" id="MobiDB-lite"/>
    </source>
</evidence>
<sequence length="360" mass="39952">MAEPGFEPGTFSVHNCIPAQPYTILHVQMGPWFPKRGDLSTTVGHIDSLLRPKSPFPLPQPRTPSKHQWFRQHDQPQRVTPVIHRYQALRALLAATVIVPASYQPFLGVTNLAPSALNLNTTHANQQCMSSASAVLPRHSNLVRRTACGPARHAPSLARRPQIDQCFVKGASVPTVRIQVLVYPPHNPDATDNTYYVYRLLSTDFQDHQLEANDLAYRYELPLTTPVNELLEMVITSMRISASAYTLQTARRTSASAAITSIQPPALISKGRVHHDQVRLRVLAEITIGNMAADRNRFAGDVCFADERFIIRLDMFSPTVDNYISPISQLLWFTARSAGSLSARGGACYLPSTEILQLIA</sequence>
<reference evidence="2" key="1">
    <citation type="submission" date="2023-03" db="EMBL/GenBank/DDBJ databases">
        <title>Massive genome expansion in bonnet fungi (Mycena s.s.) driven by repeated elements and novel gene families across ecological guilds.</title>
        <authorList>
            <consortium name="Lawrence Berkeley National Laboratory"/>
            <person name="Harder C.B."/>
            <person name="Miyauchi S."/>
            <person name="Viragh M."/>
            <person name="Kuo A."/>
            <person name="Thoen E."/>
            <person name="Andreopoulos B."/>
            <person name="Lu D."/>
            <person name="Skrede I."/>
            <person name="Drula E."/>
            <person name="Henrissat B."/>
            <person name="Morin E."/>
            <person name="Kohler A."/>
            <person name="Barry K."/>
            <person name="LaButti K."/>
            <person name="Morin E."/>
            <person name="Salamov A."/>
            <person name="Lipzen A."/>
            <person name="Mereny Z."/>
            <person name="Hegedus B."/>
            <person name="Baldrian P."/>
            <person name="Stursova M."/>
            <person name="Weitz H."/>
            <person name="Taylor A."/>
            <person name="Grigoriev I.V."/>
            <person name="Nagy L.G."/>
            <person name="Martin F."/>
            <person name="Kauserud H."/>
        </authorList>
    </citation>
    <scope>NUCLEOTIDE SEQUENCE</scope>
    <source>
        <strain evidence="2">CBHHK200</strain>
    </source>
</reference>
<dbReference type="EMBL" id="JARJCM010000001">
    <property type="protein sequence ID" value="KAJ7047965.1"/>
    <property type="molecule type" value="Genomic_DNA"/>
</dbReference>
<name>A0AAD6TN79_9AGAR</name>
<evidence type="ECO:0000313" key="2">
    <source>
        <dbReference type="EMBL" id="KAJ7047965.1"/>
    </source>
</evidence>
<evidence type="ECO:0000313" key="3">
    <source>
        <dbReference type="Proteomes" id="UP001218188"/>
    </source>
</evidence>
<proteinExistence type="predicted"/>
<organism evidence="2 3">
    <name type="scientific">Mycena alexandri</name>
    <dbReference type="NCBI Taxonomy" id="1745969"/>
    <lineage>
        <taxon>Eukaryota</taxon>
        <taxon>Fungi</taxon>
        <taxon>Dikarya</taxon>
        <taxon>Basidiomycota</taxon>
        <taxon>Agaricomycotina</taxon>
        <taxon>Agaricomycetes</taxon>
        <taxon>Agaricomycetidae</taxon>
        <taxon>Agaricales</taxon>
        <taxon>Marasmiineae</taxon>
        <taxon>Mycenaceae</taxon>
        <taxon>Mycena</taxon>
    </lineage>
</organism>